<evidence type="ECO:0000313" key="3">
    <source>
        <dbReference type="Proteomes" id="UP000247454"/>
    </source>
</evidence>
<keyword evidence="1" id="KW-0812">Transmembrane</keyword>
<organism evidence="2 3">
    <name type="scientific">Phyllobacterium leguminum</name>
    <dbReference type="NCBI Taxonomy" id="314237"/>
    <lineage>
        <taxon>Bacteria</taxon>
        <taxon>Pseudomonadati</taxon>
        <taxon>Pseudomonadota</taxon>
        <taxon>Alphaproteobacteria</taxon>
        <taxon>Hyphomicrobiales</taxon>
        <taxon>Phyllobacteriaceae</taxon>
        <taxon>Phyllobacterium</taxon>
    </lineage>
</organism>
<keyword evidence="3" id="KW-1185">Reference proteome</keyword>
<dbReference type="OrthoDB" id="9808451at2"/>
<feature type="transmembrane region" description="Helical" evidence="1">
    <location>
        <begin position="180"/>
        <end position="205"/>
    </location>
</feature>
<sequence>MSEKSEKAGSAGATVHRLSEAMRLAKIAAADRGDVVIDMKEADRIRLELLAQDLQPVFDEVPADDPQWDFALSTGLQPRLWIDATAHVMMARDRRTYRFVRDTRLGRIVVAETIDIKPISDAVTAYIAERIVERERLLEGDLVSLRGGEPVANVPRQEAAKVPVSVQAAALAVPPRRSRWTGFVAGLVWFLIGALIACGLVLVLLQDRIGMVV</sequence>
<keyword evidence="1" id="KW-0472">Membrane</keyword>
<gene>
    <name evidence="2" type="ORF">C7477_11658</name>
</gene>
<evidence type="ECO:0000313" key="2">
    <source>
        <dbReference type="EMBL" id="PYE87099.1"/>
    </source>
</evidence>
<dbReference type="EMBL" id="QJTF01000016">
    <property type="protein sequence ID" value="PYE87099.1"/>
    <property type="molecule type" value="Genomic_DNA"/>
</dbReference>
<dbReference type="AlphaFoldDB" id="A0A318T0C2"/>
<protein>
    <submittedName>
        <fullName evidence="2">Uncharacterized protein</fullName>
    </submittedName>
</protein>
<reference evidence="2 3" key="1">
    <citation type="submission" date="2018-06" db="EMBL/GenBank/DDBJ databases">
        <title>Genomic Encyclopedia of Type Strains, Phase III (KMG-III): the genomes of soil and plant-associated and newly described type strains.</title>
        <authorList>
            <person name="Whitman W."/>
        </authorList>
    </citation>
    <scope>NUCLEOTIDE SEQUENCE [LARGE SCALE GENOMIC DNA]</scope>
    <source>
        <strain evidence="2 3">ORS 1419</strain>
    </source>
</reference>
<comment type="caution">
    <text evidence="2">The sequence shown here is derived from an EMBL/GenBank/DDBJ whole genome shotgun (WGS) entry which is preliminary data.</text>
</comment>
<accession>A0A318T0C2</accession>
<keyword evidence="1" id="KW-1133">Transmembrane helix</keyword>
<name>A0A318T0C2_9HYPH</name>
<proteinExistence type="predicted"/>
<dbReference type="RefSeq" id="WP_110752966.1">
    <property type="nucleotide sequence ID" value="NZ_QJTF01000016.1"/>
</dbReference>
<dbReference type="Proteomes" id="UP000247454">
    <property type="component" value="Unassembled WGS sequence"/>
</dbReference>
<evidence type="ECO:0000256" key="1">
    <source>
        <dbReference type="SAM" id="Phobius"/>
    </source>
</evidence>